<dbReference type="GO" id="GO:0046872">
    <property type="term" value="F:metal ion binding"/>
    <property type="evidence" value="ECO:0007669"/>
    <property type="project" value="UniProtKB-KW"/>
</dbReference>
<evidence type="ECO:0000256" key="1">
    <source>
        <dbReference type="ARBA" id="ARBA00022485"/>
    </source>
</evidence>
<keyword evidence="4" id="KW-0411">Iron-sulfur</keyword>
<reference evidence="7" key="1">
    <citation type="submission" date="2020-10" db="EMBL/GenBank/DDBJ databases">
        <authorList>
            <person name="Gilroy R."/>
        </authorList>
    </citation>
    <scope>NUCLEOTIDE SEQUENCE</scope>
    <source>
        <strain evidence="7">ChiSjej1B19-3389</strain>
    </source>
</reference>
<dbReference type="Gene3D" id="3.30.450.20">
    <property type="entry name" value="PAS domain"/>
    <property type="match status" value="1"/>
</dbReference>
<evidence type="ECO:0000256" key="3">
    <source>
        <dbReference type="ARBA" id="ARBA00023004"/>
    </source>
</evidence>
<proteinExistence type="predicted"/>
<dbReference type="Proteomes" id="UP000886787">
    <property type="component" value="Unassembled WGS sequence"/>
</dbReference>
<dbReference type="Gene3D" id="3.40.50.1780">
    <property type="match status" value="1"/>
</dbReference>
<dbReference type="Pfam" id="PF00989">
    <property type="entry name" value="PAS"/>
    <property type="match status" value="1"/>
</dbReference>
<dbReference type="PROSITE" id="PS51379">
    <property type="entry name" value="4FE4S_FER_2"/>
    <property type="match status" value="2"/>
</dbReference>
<dbReference type="InterPro" id="IPR017900">
    <property type="entry name" value="4Fe4S_Fe_S_CS"/>
</dbReference>
<dbReference type="Pfam" id="PF04060">
    <property type="entry name" value="FeS"/>
    <property type="match status" value="1"/>
</dbReference>
<feature type="domain" description="4Fe-4S ferredoxin-type" evidence="5">
    <location>
        <begin position="32"/>
        <end position="61"/>
    </location>
</feature>
<dbReference type="EMBL" id="DVFW01000018">
    <property type="protein sequence ID" value="HIQ80268.1"/>
    <property type="molecule type" value="Genomic_DNA"/>
</dbReference>
<dbReference type="Gene3D" id="3.30.70.20">
    <property type="match status" value="1"/>
</dbReference>
<dbReference type="Gene3D" id="1.10.15.40">
    <property type="entry name" value="Electron transport complex subunit B, putative Fe-S cluster"/>
    <property type="match status" value="1"/>
</dbReference>
<keyword evidence="2" id="KW-0479">Metal-binding</keyword>
<dbReference type="AlphaFoldDB" id="A0A9D0ZGL7"/>
<dbReference type="InterPro" id="IPR007202">
    <property type="entry name" value="4Fe-4S_dom"/>
</dbReference>
<organism evidence="7 8">
    <name type="scientific">Candidatus Scatavimonas merdigallinarum</name>
    <dbReference type="NCBI Taxonomy" id="2840914"/>
    <lineage>
        <taxon>Bacteria</taxon>
        <taxon>Bacillati</taxon>
        <taxon>Bacillota</taxon>
        <taxon>Clostridia</taxon>
        <taxon>Eubacteriales</taxon>
        <taxon>Oscillospiraceae</taxon>
        <taxon>Oscillospiraceae incertae sedis</taxon>
        <taxon>Candidatus Scatavimonas</taxon>
    </lineage>
</organism>
<dbReference type="InterPro" id="IPR004108">
    <property type="entry name" value="Fe_hydrogenase_lsu_C"/>
</dbReference>
<evidence type="ECO:0000256" key="4">
    <source>
        <dbReference type="ARBA" id="ARBA00023014"/>
    </source>
</evidence>
<dbReference type="GO" id="GO:0006355">
    <property type="term" value="P:regulation of DNA-templated transcription"/>
    <property type="evidence" value="ECO:0007669"/>
    <property type="project" value="InterPro"/>
</dbReference>
<evidence type="ECO:0000313" key="8">
    <source>
        <dbReference type="Proteomes" id="UP000886787"/>
    </source>
</evidence>
<dbReference type="SUPFAM" id="SSF54862">
    <property type="entry name" value="4Fe-4S ferredoxins"/>
    <property type="match status" value="1"/>
</dbReference>
<name>A0A9D0ZGL7_9FIRM</name>
<dbReference type="GO" id="GO:0051539">
    <property type="term" value="F:4 iron, 4 sulfur cluster binding"/>
    <property type="evidence" value="ECO:0007669"/>
    <property type="project" value="UniProtKB-KW"/>
</dbReference>
<dbReference type="Gene3D" id="3.40.950.10">
    <property type="entry name" value="Fe-only Hydrogenase (Larger Subunit), Chain L, domain 3"/>
    <property type="match status" value="1"/>
</dbReference>
<evidence type="ECO:0000256" key="2">
    <source>
        <dbReference type="ARBA" id="ARBA00022723"/>
    </source>
</evidence>
<feature type="domain" description="4Fe-4S" evidence="6">
    <location>
        <begin position="347"/>
        <end position="408"/>
    </location>
</feature>
<evidence type="ECO:0000313" key="7">
    <source>
        <dbReference type="EMBL" id="HIQ80268.1"/>
    </source>
</evidence>
<keyword evidence="1" id="KW-0004">4Fe-4S</keyword>
<sequence length="560" mass="62685">MSNCIQLKKSNCKNCYKCIRHCPVKSIKFTNNQAHIVEDECILCGMCFVACPQNAKQIRNDVERAKELLATGKEVYVSVAPAFAANYAGVHITAFAEAMKKLGFAGAEETALGATIVKTEYEHMVADCESPVIISSCCHTVNTLIQKYYPQALPYLAKVLSPMQAHCAQIKKEHKDAYTVFIGPCISKKDEAAQYSGIVDCVLTFEELTQWMQEENVVFDTSIPDCEQGGKARLFPTSGGILRSMTCDSERYSYMVIDGVENCMHALEDIINGKLSDCFIEMSACAGSCIGGPAMDKPHMEPVRDFMSIDRYAPKTRDFAITMPQRAQLKKEMSFIGLHHQMPGNKAIEEILRKMGKTKPEDELNCGSCGYNTCREKAVAVYFGKANLTMCLPYLIEKAESFSDTIIKNTPNAIMVLNESLEIQQINSAARQILHIGRVQDVINEPVVRVLDPLPYMQVLNDGKNVHDKRVYLAEYDKYVEESILYDKSFHIIISIMRDVTEEEKQKEEKEAISKNTVEIADKVIEKQMRVVQEIASLLGETTAETKIALTKLKESLSNE</sequence>
<dbReference type="InterPro" id="IPR050340">
    <property type="entry name" value="Cytosolic_Fe-S_CAF"/>
</dbReference>
<accession>A0A9D0ZGL7</accession>
<gene>
    <name evidence="7" type="ORF">IAD32_03160</name>
</gene>
<dbReference type="Pfam" id="PF02906">
    <property type="entry name" value="Fe_hyd_lg_C"/>
    <property type="match status" value="1"/>
</dbReference>
<dbReference type="SUPFAM" id="SSF53920">
    <property type="entry name" value="Fe-only hydrogenase"/>
    <property type="match status" value="1"/>
</dbReference>
<dbReference type="InterPro" id="IPR013767">
    <property type="entry name" value="PAS_fold"/>
</dbReference>
<feature type="domain" description="4Fe-4S ferredoxin-type" evidence="5">
    <location>
        <begin position="3"/>
        <end position="31"/>
    </location>
</feature>
<reference evidence="7" key="2">
    <citation type="journal article" date="2021" name="PeerJ">
        <title>Extensive microbial diversity within the chicken gut microbiome revealed by metagenomics and culture.</title>
        <authorList>
            <person name="Gilroy R."/>
            <person name="Ravi A."/>
            <person name="Getino M."/>
            <person name="Pursley I."/>
            <person name="Horton D.L."/>
            <person name="Alikhan N.F."/>
            <person name="Baker D."/>
            <person name="Gharbi K."/>
            <person name="Hall N."/>
            <person name="Watson M."/>
            <person name="Adriaenssens E.M."/>
            <person name="Foster-Nyarko E."/>
            <person name="Jarju S."/>
            <person name="Secka A."/>
            <person name="Antonio M."/>
            <person name="Oren A."/>
            <person name="Chaudhuri R.R."/>
            <person name="La Ragione R."/>
            <person name="Hildebrand F."/>
            <person name="Pallen M.J."/>
        </authorList>
    </citation>
    <scope>NUCLEOTIDE SEQUENCE</scope>
    <source>
        <strain evidence="7">ChiSjej1B19-3389</strain>
    </source>
</reference>
<dbReference type="Pfam" id="PF13237">
    <property type="entry name" value="Fer4_10"/>
    <property type="match status" value="1"/>
</dbReference>
<dbReference type="PANTHER" id="PTHR11615">
    <property type="entry name" value="NITRATE, FORMATE, IRON DEHYDROGENASE"/>
    <property type="match status" value="1"/>
</dbReference>
<evidence type="ECO:0000259" key="6">
    <source>
        <dbReference type="PROSITE" id="PS51656"/>
    </source>
</evidence>
<dbReference type="InterPro" id="IPR017896">
    <property type="entry name" value="4Fe4S_Fe-S-bd"/>
</dbReference>
<dbReference type="InterPro" id="IPR009016">
    <property type="entry name" value="Fe_hydrogenase"/>
</dbReference>
<dbReference type="PROSITE" id="PS51656">
    <property type="entry name" value="4FE4S"/>
    <property type="match status" value="1"/>
</dbReference>
<dbReference type="PROSITE" id="PS00198">
    <property type="entry name" value="4FE4S_FER_1"/>
    <property type="match status" value="1"/>
</dbReference>
<protein>
    <submittedName>
        <fullName evidence="7">4Fe-4S binding protein</fullName>
    </submittedName>
</protein>
<comment type="caution">
    <text evidence="7">The sequence shown here is derived from an EMBL/GenBank/DDBJ whole genome shotgun (WGS) entry which is preliminary data.</text>
</comment>
<evidence type="ECO:0000259" key="5">
    <source>
        <dbReference type="PROSITE" id="PS51379"/>
    </source>
</evidence>
<keyword evidence="3" id="KW-0408">Iron</keyword>